<dbReference type="AlphaFoldDB" id="A0A845KZH5"/>
<evidence type="ECO:0000256" key="1">
    <source>
        <dbReference type="SAM" id="Phobius"/>
    </source>
</evidence>
<dbReference type="Proteomes" id="UP000463470">
    <property type="component" value="Unassembled WGS sequence"/>
</dbReference>
<evidence type="ECO:0000313" key="2">
    <source>
        <dbReference type="EMBL" id="MZP29492.1"/>
    </source>
</evidence>
<evidence type="ECO:0000313" key="3">
    <source>
        <dbReference type="Proteomes" id="UP000463470"/>
    </source>
</evidence>
<keyword evidence="1" id="KW-0812">Transmembrane</keyword>
<keyword evidence="3" id="KW-1185">Reference proteome</keyword>
<proteinExistence type="predicted"/>
<keyword evidence="1" id="KW-0472">Membrane</keyword>
<organism evidence="2 3">
    <name type="scientific">Heliomicrobium undosum</name>
    <dbReference type="NCBI Taxonomy" id="121734"/>
    <lineage>
        <taxon>Bacteria</taxon>
        <taxon>Bacillati</taxon>
        <taxon>Bacillota</taxon>
        <taxon>Clostridia</taxon>
        <taxon>Eubacteriales</taxon>
        <taxon>Heliobacteriaceae</taxon>
        <taxon>Heliomicrobium</taxon>
    </lineage>
</organism>
<reference evidence="2 3" key="1">
    <citation type="submission" date="2020-01" db="EMBL/GenBank/DDBJ databases">
        <title>Whole-genome sequence of Heliobacterium undosum DSM 13378.</title>
        <authorList>
            <person name="Kyndt J.A."/>
            <person name="Meyer T.E."/>
        </authorList>
    </citation>
    <scope>NUCLEOTIDE SEQUENCE [LARGE SCALE GENOMIC DNA]</scope>
    <source>
        <strain evidence="2 3">DSM 13378</strain>
    </source>
</reference>
<keyword evidence="1" id="KW-1133">Transmembrane helix</keyword>
<dbReference type="Pfam" id="PF14221">
    <property type="entry name" value="DUF4330"/>
    <property type="match status" value="1"/>
</dbReference>
<feature type="transmembrane region" description="Helical" evidence="1">
    <location>
        <begin position="12"/>
        <end position="33"/>
    </location>
</feature>
<sequence length="164" mass="17924">MKLVNEKGRLFGIINPLDLLILLAVVALVAGLATKTKTIVQTTETAVQFEVVIKKVLPEVAAGLDPKESLVGGGTFFEQRDVRVESIQVVPSRQSQTNAQGQLTVTDDPYMKDVHLVVRGVSRSATADLRVGNQEIKAGKEYYYKTQKTQLLGTVTKVTVLDKQ</sequence>
<dbReference type="OrthoDB" id="1723529at2"/>
<dbReference type="RefSeq" id="WP_161257024.1">
    <property type="nucleotide sequence ID" value="NZ_WXEY01000005.1"/>
</dbReference>
<accession>A0A845KZH5</accession>
<gene>
    <name evidence="2" type="ORF">GTO91_07205</name>
</gene>
<dbReference type="EMBL" id="WXEY01000005">
    <property type="protein sequence ID" value="MZP29492.1"/>
    <property type="molecule type" value="Genomic_DNA"/>
</dbReference>
<comment type="caution">
    <text evidence="2">The sequence shown here is derived from an EMBL/GenBank/DDBJ whole genome shotgun (WGS) entry which is preliminary data.</text>
</comment>
<name>A0A845KZH5_9FIRM</name>
<dbReference type="InterPro" id="IPR025480">
    <property type="entry name" value="DUF4330"/>
</dbReference>
<protein>
    <submittedName>
        <fullName evidence="2">DUF4330 family protein</fullName>
    </submittedName>
</protein>